<keyword evidence="5 7" id="KW-0472">Membrane</keyword>
<dbReference type="KEGG" id="huw:FPZ11_01535"/>
<reference evidence="8 9" key="1">
    <citation type="submission" date="2019-07" db="EMBL/GenBank/DDBJ databases">
        <title>Full genome sequence of Humibacter sp. WJ7-1.</title>
        <authorList>
            <person name="Im W.-T."/>
        </authorList>
    </citation>
    <scope>NUCLEOTIDE SEQUENCE [LARGE SCALE GENOMIC DNA]</scope>
    <source>
        <strain evidence="8 9">WJ7-1</strain>
    </source>
</reference>
<dbReference type="AlphaFoldDB" id="A0A5B8M1Q1"/>
<name>A0A5B8M1Q1_9MICO</name>
<keyword evidence="3 7" id="KW-0812">Transmembrane</keyword>
<protein>
    <submittedName>
        <fullName evidence="8">YihY/virulence factor BrkB family protein</fullName>
    </submittedName>
</protein>
<comment type="subcellular location">
    <subcellularLocation>
        <location evidence="1">Cell membrane</location>
        <topology evidence="1">Multi-pass membrane protein</topology>
    </subcellularLocation>
</comment>
<organism evidence="8 9">
    <name type="scientific">Humibacter ginsenosidimutans</name>
    <dbReference type="NCBI Taxonomy" id="2599293"/>
    <lineage>
        <taxon>Bacteria</taxon>
        <taxon>Bacillati</taxon>
        <taxon>Actinomycetota</taxon>
        <taxon>Actinomycetes</taxon>
        <taxon>Micrococcales</taxon>
        <taxon>Microbacteriaceae</taxon>
        <taxon>Humibacter</taxon>
    </lineage>
</organism>
<gene>
    <name evidence="8" type="ORF">FPZ11_01535</name>
</gene>
<sequence>MHRQRDGPLHHSRPTRDERGIASERKGWARTLCRRTVAKMEPLDLAKKKAHRASKQTRKLAKSLRDHDEPQPPSPAQVALREREAKAAASARYGRMPWGYVLSRTLREYGRDGCSDLAAGLTYFSVLSALPALLALVSVLGLLGAGGEGSKTLLDVVDAVAPEQVQPALAGLVNQLTSSTAAGIGLAVGIVGAVWSASGYVGAFMRAVNRIYGVAEGRGTLALRSRQLVITVVVLVLMVIVVLSLVLTGPFARTIGEALGWGGAVSATWEIVKWPVIGVAVVVAVCVLFFGAPNLRGLRLRYVASGAAVAVVVMVAGSLVFGFYASTFASYNRVYGTVGGLLVALLWVWLANLALVIGAELASELQRGRQLALGVPAEERVQLQVRGSTASEKATRKLEADTLVGRAIREATAAQHDASTAHSVGAGIA</sequence>
<dbReference type="EMBL" id="CP042305">
    <property type="protein sequence ID" value="QDZ13652.1"/>
    <property type="molecule type" value="Genomic_DNA"/>
</dbReference>
<evidence type="ECO:0000313" key="9">
    <source>
        <dbReference type="Proteomes" id="UP000320216"/>
    </source>
</evidence>
<feature type="transmembrane region" description="Helical" evidence="7">
    <location>
        <begin position="181"/>
        <end position="207"/>
    </location>
</feature>
<dbReference type="PANTHER" id="PTHR30213:SF0">
    <property type="entry name" value="UPF0761 MEMBRANE PROTEIN YIHY"/>
    <property type="match status" value="1"/>
</dbReference>
<feature type="transmembrane region" description="Helical" evidence="7">
    <location>
        <begin position="228"/>
        <end position="251"/>
    </location>
</feature>
<evidence type="ECO:0000256" key="2">
    <source>
        <dbReference type="ARBA" id="ARBA00022475"/>
    </source>
</evidence>
<feature type="transmembrane region" description="Helical" evidence="7">
    <location>
        <begin position="337"/>
        <end position="359"/>
    </location>
</feature>
<dbReference type="OrthoDB" id="9781030at2"/>
<keyword evidence="9" id="KW-1185">Reference proteome</keyword>
<dbReference type="PANTHER" id="PTHR30213">
    <property type="entry name" value="INNER MEMBRANE PROTEIN YHJD"/>
    <property type="match status" value="1"/>
</dbReference>
<dbReference type="Proteomes" id="UP000320216">
    <property type="component" value="Chromosome"/>
</dbReference>
<evidence type="ECO:0000256" key="1">
    <source>
        <dbReference type="ARBA" id="ARBA00004651"/>
    </source>
</evidence>
<evidence type="ECO:0000313" key="8">
    <source>
        <dbReference type="EMBL" id="QDZ13652.1"/>
    </source>
</evidence>
<dbReference type="NCBIfam" id="TIGR00765">
    <property type="entry name" value="yihY_not_rbn"/>
    <property type="match status" value="1"/>
</dbReference>
<evidence type="ECO:0000256" key="5">
    <source>
        <dbReference type="ARBA" id="ARBA00023136"/>
    </source>
</evidence>
<accession>A0A5B8M1Q1</accession>
<evidence type="ECO:0000256" key="4">
    <source>
        <dbReference type="ARBA" id="ARBA00022989"/>
    </source>
</evidence>
<dbReference type="GO" id="GO:0005886">
    <property type="term" value="C:plasma membrane"/>
    <property type="evidence" value="ECO:0007669"/>
    <property type="project" value="UniProtKB-SubCell"/>
</dbReference>
<feature type="region of interest" description="Disordered" evidence="6">
    <location>
        <begin position="43"/>
        <end position="79"/>
    </location>
</feature>
<feature type="region of interest" description="Disordered" evidence="6">
    <location>
        <begin position="1"/>
        <end position="25"/>
    </location>
</feature>
<evidence type="ECO:0000256" key="7">
    <source>
        <dbReference type="SAM" id="Phobius"/>
    </source>
</evidence>
<keyword evidence="4 7" id="KW-1133">Transmembrane helix</keyword>
<keyword evidence="2" id="KW-1003">Cell membrane</keyword>
<proteinExistence type="predicted"/>
<feature type="compositionally biased region" description="Basic residues" evidence="6">
    <location>
        <begin position="48"/>
        <end position="62"/>
    </location>
</feature>
<feature type="transmembrane region" description="Helical" evidence="7">
    <location>
        <begin position="302"/>
        <end position="325"/>
    </location>
</feature>
<evidence type="ECO:0000256" key="6">
    <source>
        <dbReference type="SAM" id="MobiDB-lite"/>
    </source>
</evidence>
<feature type="transmembrane region" description="Helical" evidence="7">
    <location>
        <begin position="121"/>
        <end position="145"/>
    </location>
</feature>
<dbReference type="InterPro" id="IPR017039">
    <property type="entry name" value="Virul_fac_BrkB"/>
</dbReference>
<feature type="transmembrane region" description="Helical" evidence="7">
    <location>
        <begin position="271"/>
        <end position="290"/>
    </location>
</feature>
<dbReference type="Pfam" id="PF03631">
    <property type="entry name" value="Virul_fac_BrkB"/>
    <property type="match status" value="1"/>
</dbReference>
<evidence type="ECO:0000256" key="3">
    <source>
        <dbReference type="ARBA" id="ARBA00022692"/>
    </source>
</evidence>